<proteinExistence type="predicted"/>
<gene>
    <name evidence="2" type="ORF">MTR67_017705</name>
</gene>
<feature type="compositionally biased region" description="Low complexity" evidence="1">
    <location>
        <begin position="224"/>
        <end position="236"/>
    </location>
</feature>
<dbReference type="AlphaFoldDB" id="A0AAF0QKZ8"/>
<feature type="compositionally biased region" description="Pro residues" evidence="1">
    <location>
        <begin position="30"/>
        <end position="40"/>
    </location>
</feature>
<dbReference type="EMBL" id="CP133615">
    <property type="protein sequence ID" value="WMV24320.1"/>
    <property type="molecule type" value="Genomic_DNA"/>
</dbReference>
<protein>
    <submittedName>
        <fullName evidence="2">Uncharacterized protein</fullName>
    </submittedName>
</protein>
<keyword evidence="3" id="KW-1185">Reference proteome</keyword>
<feature type="compositionally biased region" description="Pro residues" evidence="1">
    <location>
        <begin position="208"/>
        <end position="223"/>
    </location>
</feature>
<feature type="region of interest" description="Disordered" evidence="1">
    <location>
        <begin position="202"/>
        <end position="237"/>
    </location>
</feature>
<sequence length="252" mass="28470">MRIRDSSSEQSNVVAGTPPLTQHYVHPGVSPTPIPTPTPTPYETSALAPGQRDRIDRVIIEPDGSSWYPAKDVVRALKDSTICTWEPRFNMVIAITFERRASVRLSSWLKKARDTDQCPGWTLTHVFDELHQYWNTDKFKAMSNKPKRLEAVLRVTHCTLEVQRALEQLQERWKKKWGALPCTRGFQEDLCEEERKAERHVYYNSSSSPPPPTTAASSSPPPVAAASSTFPPASFSDEVSSWMEIPSIFSKQ</sequence>
<dbReference type="Proteomes" id="UP001234989">
    <property type="component" value="Chromosome 4"/>
</dbReference>
<accession>A0AAF0QKZ8</accession>
<evidence type="ECO:0000256" key="1">
    <source>
        <dbReference type="SAM" id="MobiDB-lite"/>
    </source>
</evidence>
<organism evidence="2 3">
    <name type="scientific">Solanum verrucosum</name>
    <dbReference type="NCBI Taxonomy" id="315347"/>
    <lineage>
        <taxon>Eukaryota</taxon>
        <taxon>Viridiplantae</taxon>
        <taxon>Streptophyta</taxon>
        <taxon>Embryophyta</taxon>
        <taxon>Tracheophyta</taxon>
        <taxon>Spermatophyta</taxon>
        <taxon>Magnoliopsida</taxon>
        <taxon>eudicotyledons</taxon>
        <taxon>Gunneridae</taxon>
        <taxon>Pentapetalae</taxon>
        <taxon>asterids</taxon>
        <taxon>lamiids</taxon>
        <taxon>Solanales</taxon>
        <taxon>Solanaceae</taxon>
        <taxon>Solanoideae</taxon>
        <taxon>Solaneae</taxon>
        <taxon>Solanum</taxon>
    </lineage>
</organism>
<evidence type="ECO:0000313" key="2">
    <source>
        <dbReference type="EMBL" id="WMV24320.1"/>
    </source>
</evidence>
<name>A0AAF0QKZ8_SOLVR</name>
<evidence type="ECO:0000313" key="3">
    <source>
        <dbReference type="Proteomes" id="UP001234989"/>
    </source>
</evidence>
<reference evidence="2" key="1">
    <citation type="submission" date="2023-08" db="EMBL/GenBank/DDBJ databases">
        <title>A de novo genome assembly of Solanum verrucosum Schlechtendal, a Mexican diploid species geographically isolated from the other diploid A-genome species in potato relatives.</title>
        <authorList>
            <person name="Hosaka K."/>
        </authorList>
    </citation>
    <scope>NUCLEOTIDE SEQUENCE</scope>
    <source>
        <tissue evidence="2">Young leaves</tissue>
    </source>
</reference>
<feature type="region of interest" description="Disordered" evidence="1">
    <location>
        <begin position="1"/>
        <end position="48"/>
    </location>
</feature>